<feature type="transmembrane region" description="Helical" evidence="1">
    <location>
        <begin position="83"/>
        <end position="100"/>
    </location>
</feature>
<dbReference type="Proteomes" id="UP000465601">
    <property type="component" value="Unassembled WGS sequence"/>
</dbReference>
<feature type="domain" description="CAAX prenyl protease 2/Lysostaphin resistance protein A-like" evidence="2">
    <location>
        <begin position="110"/>
        <end position="210"/>
    </location>
</feature>
<sequence length="240" mass="27725">MNRKKISKYMTIPILTSVLYVIYFYVILVLAIEQNITFDVDSITLSNVVSKLIADFFIMLFFPLILIVIYWKRLIDFKLKFNHSFLQYSLIIIMLLLFFLHGDFSIKGYYKLFFYLVVVAFGEEFFFRGYVYNELSKYNRILAIVISGLFFGILHAVLPGVLKGYTIFQIGISMLSEIGGGILIGYYFIYLLEKSKSLFIPVFVHAILNYTVGIIGILTAIGTGVYLLINSRKDLKEEFS</sequence>
<protein>
    <submittedName>
        <fullName evidence="3">CPBP family intramembrane metalloprotease</fullName>
    </submittedName>
</protein>
<keyword evidence="1" id="KW-1133">Transmembrane helix</keyword>
<evidence type="ECO:0000313" key="4">
    <source>
        <dbReference type="Proteomes" id="UP000465601"/>
    </source>
</evidence>
<keyword evidence="1" id="KW-0812">Transmembrane</keyword>
<evidence type="ECO:0000256" key="1">
    <source>
        <dbReference type="SAM" id="Phobius"/>
    </source>
</evidence>
<keyword evidence="4" id="KW-1185">Reference proteome</keyword>
<keyword evidence="3" id="KW-0645">Protease</keyword>
<dbReference type="AlphaFoldDB" id="A0A833M9V2"/>
<evidence type="ECO:0000259" key="2">
    <source>
        <dbReference type="Pfam" id="PF02517"/>
    </source>
</evidence>
<keyword evidence="1" id="KW-0472">Membrane</keyword>
<dbReference type="PANTHER" id="PTHR36435:SF1">
    <property type="entry name" value="CAAX AMINO TERMINAL PROTEASE FAMILY PROTEIN"/>
    <property type="match status" value="1"/>
</dbReference>
<keyword evidence="3" id="KW-0378">Hydrolase</keyword>
<evidence type="ECO:0000313" key="3">
    <source>
        <dbReference type="EMBL" id="KAB3529389.1"/>
    </source>
</evidence>
<dbReference type="InterPro" id="IPR003675">
    <property type="entry name" value="Rce1/LyrA-like_dom"/>
</dbReference>
<accession>A0A833M9V2</accession>
<dbReference type="GO" id="GO:0006508">
    <property type="term" value="P:proteolysis"/>
    <property type="evidence" value="ECO:0007669"/>
    <property type="project" value="UniProtKB-KW"/>
</dbReference>
<name>A0A833M9V2_9FIRM</name>
<feature type="transmembrane region" description="Helical" evidence="1">
    <location>
        <begin position="202"/>
        <end position="229"/>
    </location>
</feature>
<feature type="transmembrane region" description="Helical" evidence="1">
    <location>
        <begin position="52"/>
        <end position="71"/>
    </location>
</feature>
<feature type="transmembrane region" description="Helical" evidence="1">
    <location>
        <begin position="12"/>
        <end position="32"/>
    </location>
</feature>
<feature type="transmembrane region" description="Helical" evidence="1">
    <location>
        <begin position="167"/>
        <end position="190"/>
    </location>
</feature>
<gene>
    <name evidence="3" type="ORF">F8153_09145</name>
</gene>
<dbReference type="Pfam" id="PF02517">
    <property type="entry name" value="Rce1-like"/>
    <property type="match status" value="1"/>
</dbReference>
<organism evidence="3 4">
    <name type="scientific">Alkaliphilus serpentinus</name>
    <dbReference type="NCBI Taxonomy" id="1482731"/>
    <lineage>
        <taxon>Bacteria</taxon>
        <taxon>Bacillati</taxon>
        <taxon>Bacillota</taxon>
        <taxon>Clostridia</taxon>
        <taxon>Peptostreptococcales</taxon>
        <taxon>Natronincolaceae</taxon>
        <taxon>Alkaliphilus</taxon>
    </lineage>
</organism>
<dbReference type="EMBL" id="WBZB01000032">
    <property type="protein sequence ID" value="KAB3529389.1"/>
    <property type="molecule type" value="Genomic_DNA"/>
</dbReference>
<dbReference type="PANTHER" id="PTHR36435">
    <property type="entry name" value="SLR1288 PROTEIN"/>
    <property type="match status" value="1"/>
</dbReference>
<dbReference type="GO" id="GO:0008237">
    <property type="term" value="F:metallopeptidase activity"/>
    <property type="evidence" value="ECO:0007669"/>
    <property type="project" value="UniProtKB-KW"/>
</dbReference>
<keyword evidence="3" id="KW-0482">Metalloprotease</keyword>
<comment type="caution">
    <text evidence="3">The sequence shown here is derived from an EMBL/GenBank/DDBJ whole genome shotgun (WGS) entry which is preliminary data.</text>
</comment>
<proteinExistence type="predicted"/>
<dbReference type="GO" id="GO:0004175">
    <property type="term" value="F:endopeptidase activity"/>
    <property type="evidence" value="ECO:0007669"/>
    <property type="project" value="UniProtKB-ARBA"/>
</dbReference>
<dbReference type="GO" id="GO:0080120">
    <property type="term" value="P:CAAX-box protein maturation"/>
    <property type="evidence" value="ECO:0007669"/>
    <property type="project" value="UniProtKB-ARBA"/>
</dbReference>
<reference evidence="3 4" key="1">
    <citation type="submission" date="2019-10" db="EMBL/GenBank/DDBJ databases">
        <title>Alkaliphilus serpentinus sp. nov. and Alkaliphilus pronyensis sp. nov., two novel anaerobic alkaliphilic species isolated from the serpentinized-hosted hydrothermal field of the Prony Bay (New Caledonia).</title>
        <authorList>
            <person name="Postec A."/>
        </authorList>
    </citation>
    <scope>NUCLEOTIDE SEQUENCE [LARGE SCALE GENOMIC DNA]</scope>
    <source>
        <strain evidence="3 4">LacT</strain>
    </source>
</reference>
<dbReference type="OrthoDB" id="2035856at2"/>
<feature type="transmembrane region" description="Helical" evidence="1">
    <location>
        <begin position="142"/>
        <end position="161"/>
    </location>
</feature>
<dbReference type="RefSeq" id="WP_151866054.1">
    <property type="nucleotide sequence ID" value="NZ_WBZB01000032.1"/>
</dbReference>
<dbReference type="InterPro" id="IPR052710">
    <property type="entry name" value="CAAX_protease"/>
</dbReference>